<reference evidence="11 12" key="1">
    <citation type="submission" date="2018-03" db="EMBL/GenBank/DDBJ databases">
        <title>Genomic Encyclopedia of Archaeal and Bacterial Type Strains, Phase II (KMG-II): from individual species to whole genera.</title>
        <authorList>
            <person name="Goeker M."/>
        </authorList>
    </citation>
    <scope>NUCLEOTIDE SEQUENCE [LARGE SCALE GENOMIC DNA]</scope>
    <source>
        <strain evidence="11 12">DSM 25328</strain>
    </source>
</reference>
<feature type="signal peptide" evidence="9">
    <location>
        <begin position="1"/>
        <end position="19"/>
    </location>
</feature>
<evidence type="ECO:0000256" key="9">
    <source>
        <dbReference type="SAM" id="SignalP"/>
    </source>
</evidence>
<evidence type="ECO:0000256" key="5">
    <source>
        <dbReference type="ARBA" id="ARBA00023136"/>
    </source>
</evidence>
<dbReference type="Pfam" id="PF01618">
    <property type="entry name" value="MotA_ExbB"/>
    <property type="match status" value="1"/>
</dbReference>
<evidence type="ECO:0000313" key="11">
    <source>
        <dbReference type="EMBL" id="PRZ45784.1"/>
    </source>
</evidence>
<evidence type="ECO:0000256" key="6">
    <source>
        <dbReference type="RuleBase" id="RU004057"/>
    </source>
</evidence>
<evidence type="ECO:0000256" key="3">
    <source>
        <dbReference type="ARBA" id="ARBA00022692"/>
    </source>
</evidence>
<feature type="transmembrane region" description="Helical" evidence="8">
    <location>
        <begin position="273"/>
        <end position="294"/>
    </location>
</feature>
<protein>
    <submittedName>
        <fullName evidence="11">Outer membrane transport energization protein ExbB</fullName>
    </submittedName>
</protein>
<feature type="chain" id="PRO_5015411342" evidence="9">
    <location>
        <begin position="20"/>
        <end position="326"/>
    </location>
</feature>
<feature type="domain" description="MotA/TolQ/ExbB proton channel" evidence="10">
    <location>
        <begin position="188"/>
        <end position="306"/>
    </location>
</feature>
<sequence length="326" mass="33583">MKKSLVLTTFLLLPVLATAQTAAPDTPATQAPVPEVAIDMMAPAAPTSPDTPDTPITAETAPVTTSESPATDGASATPSTSEALPVARTNADDVSPAASEPASAQDLPSMARGAFDEAKTFLRDGGPSIWAIAALSVITLALILWKIWRLALIGAWSKGKARQAVAAYEAGDADRALTLVQGRRGVRSKVVAAALSAIKSMPDAHAREETARVAKRELGSARSGLGALELISTIAPLLGLLGTVMGMIAAFQALQAAGSKADPSMLAGGIWEALLTTAAGMAVAIPASAALTWFESVIDRIRRDVEDGATRLFVTEKPQTIRLAAE</sequence>
<keyword evidence="4 8" id="KW-1133">Transmembrane helix</keyword>
<feature type="region of interest" description="Disordered" evidence="7">
    <location>
        <begin position="43"/>
        <end position="110"/>
    </location>
</feature>
<evidence type="ECO:0000256" key="1">
    <source>
        <dbReference type="ARBA" id="ARBA00004651"/>
    </source>
</evidence>
<dbReference type="EMBL" id="PVUF01000013">
    <property type="protein sequence ID" value="PRZ45784.1"/>
    <property type="molecule type" value="Genomic_DNA"/>
</dbReference>
<name>A0A2T1AB28_TRISK</name>
<feature type="transmembrane region" description="Helical" evidence="8">
    <location>
        <begin position="129"/>
        <end position="148"/>
    </location>
</feature>
<comment type="caution">
    <text evidence="11">The sequence shown here is derived from an EMBL/GenBank/DDBJ whole genome shotgun (WGS) entry which is preliminary data.</text>
</comment>
<dbReference type="AlphaFoldDB" id="A0A2T1AB28"/>
<dbReference type="GO" id="GO:0017038">
    <property type="term" value="P:protein import"/>
    <property type="evidence" value="ECO:0007669"/>
    <property type="project" value="TreeGrafter"/>
</dbReference>
<keyword evidence="5 8" id="KW-0472">Membrane</keyword>
<dbReference type="InterPro" id="IPR002898">
    <property type="entry name" value="MotA_ExbB_proton_chnl"/>
</dbReference>
<feature type="compositionally biased region" description="Polar residues" evidence="7">
    <location>
        <begin position="62"/>
        <end position="82"/>
    </location>
</feature>
<keyword evidence="2" id="KW-1003">Cell membrane</keyword>
<dbReference type="Proteomes" id="UP000237718">
    <property type="component" value="Unassembled WGS sequence"/>
</dbReference>
<comment type="similarity">
    <text evidence="6">Belongs to the exbB/tolQ family.</text>
</comment>
<dbReference type="PANTHER" id="PTHR30625:SF11">
    <property type="entry name" value="MOTA_TOLQ_EXBB PROTON CHANNEL DOMAIN-CONTAINING PROTEIN"/>
    <property type="match status" value="1"/>
</dbReference>
<dbReference type="OrthoDB" id="4045at2"/>
<dbReference type="RefSeq" id="WP_106164941.1">
    <property type="nucleotide sequence ID" value="NZ_PVUF01000013.1"/>
</dbReference>
<dbReference type="InterPro" id="IPR050790">
    <property type="entry name" value="ExbB/TolQ_transport"/>
</dbReference>
<dbReference type="PANTHER" id="PTHR30625">
    <property type="entry name" value="PROTEIN TOLQ"/>
    <property type="match status" value="1"/>
</dbReference>
<evidence type="ECO:0000256" key="2">
    <source>
        <dbReference type="ARBA" id="ARBA00022475"/>
    </source>
</evidence>
<keyword evidence="6" id="KW-0813">Transport</keyword>
<evidence type="ECO:0000313" key="12">
    <source>
        <dbReference type="Proteomes" id="UP000237718"/>
    </source>
</evidence>
<evidence type="ECO:0000259" key="10">
    <source>
        <dbReference type="Pfam" id="PF01618"/>
    </source>
</evidence>
<keyword evidence="6" id="KW-0653">Protein transport</keyword>
<keyword evidence="9" id="KW-0732">Signal</keyword>
<comment type="subcellular location">
    <subcellularLocation>
        <location evidence="1">Cell membrane</location>
        <topology evidence="1">Multi-pass membrane protein</topology>
    </subcellularLocation>
    <subcellularLocation>
        <location evidence="6">Membrane</location>
        <topology evidence="6">Multi-pass membrane protein</topology>
    </subcellularLocation>
</comment>
<organism evidence="11 12">
    <name type="scientific">Tritonibacter scottomollicae</name>
    <name type="common">Epibacterium scottomollicae</name>
    <dbReference type="NCBI Taxonomy" id="483013"/>
    <lineage>
        <taxon>Bacteria</taxon>
        <taxon>Pseudomonadati</taxon>
        <taxon>Pseudomonadota</taxon>
        <taxon>Alphaproteobacteria</taxon>
        <taxon>Rhodobacterales</taxon>
        <taxon>Paracoccaceae</taxon>
        <taxon>Tritonibacter</taxon>
    </lineage>
</organism>
<gene>
    <name evidence="11" type="ORF">CLV89_11381</name>
</gene>
<feature type="transmembrane region" description="Helical" evidence="8">
    <location>
        <begin position="225"/>
        <end position="253"/>
    </location>
</feature>
<dbReference type="GO" id="GO:0005886">
    <property type="term" value="C:plasma membrane"/>
    <property type="evidence" value="ECO:0007669"/>
    <property type="project" value="UniProtKB-SubCell"/>
</dbReference>
<accession>A0A2T1AB28</accession>
<keyword evidence="3 8" id="KW-0812">Transmembrane</keyword>
<evidence type="ECO:0000256" key="7">
    <source>
        <dbReference type="SAM" id="MobiDB-lite"/>
    </source>
</evidence>
<proteinExistence type="inferred from homology"/>
<evidence type="ECO:0000256" key="4">
    <source>
        <dbReference type="ARBA" id="ARBA00022989"/>
    </source>
</evidence>
<evidence type="ECO:0000256" key="8">
    <source>
        <dbReference type="SAM" id="Phobius"/>
    </source>
</evidence>
<feature type="compositionally biased region" description="Low complexity" evidence="7">
    <location>
        <begin position="43"/>
        <end position="58"/>
    </location>
</feature>